<dbReference type="AlphaFoldDB" id="A0A1S3ICX1"/>
<feature type="region of interest" description="Disordered" evidence="2">
    <location>
        <begin position="449"/>
        <end position="489"/>
    </location>
</feature>
<gene>
    <name evidence="6" type="primary">LOC106163050</name>
</gene>
<dbReference type="PANTHER" id="PTHR15960">
    <property type="entry name" value="LD44032P"/>
    <property type="match status" value="1"/>
</dbReference>
<dbReference type="GO" id="GO:0043130">
    <property type="term" value="F:ubiquitin binding"/>
    <property type="evidence" value="ECO:0007669"/>
    <property type="project" value="InterPro"/>
</dbReference>
<dbReference type="InterPro" id="IPR049467">
    <property type="entry name" value="UBAP-1-like_UBA2"/>
</dbReference>
<evidence type="ECO:0000256" key="1">
    <source>
        <dbReference type="SAM" id="Coils"/>
    </source>
</evidence>
<dbReference type="PROSITE" id="PS50030">
    <property type="entry name" value="UBA"/>
    <property type="match status" value="1"/>
</dbReference>
<dbReference type="GeneID" id="106163050"/>
<dbReference type="RefSeq" id="XP_013396013.1">
    <property type="nucleotide sequence ID" value="XM_013540559.1"/>
</dbReference>
<feature type="coiled-coil region" evidence="1">
    <location>
        <begin position="58"/>
        <end position="90"/>
    </location>
</feature>
<dbReference type="InterPro" id="IPR015940">
    <property type="entry name" value="UBA"/>
</dbReference>
<dbReference type="Gene3D" id="1.20.120.1920">
    <property type="entry name" value="UBAP1 SOUBA domain"/>
    <property type="match status" value="1"/>
</dbReference>
<evidence type="ECO:0000313" key="6">
    <source>
        <dbReference type="RefSeq" id="XP_013396013.1"/>
    </source>
</evidence>
<evidence type="ECO:0000256" key="2">
    <source>
        <dbReference type="SAM" id="MobiDB-lite"/>
    </source>
</evidence>
<dbReference type="PANTHER" id="PTHR15960:SF5">
    <property type="entry name" value="LD44032P"/>
    <property type="match status" value="1"/>
</dbReference>
<dbReference type="CDD" id="cd14316">
    <property type="entry name" value="UBA2_UBAP1_like"/>
    <property type="match status" value="1"/>
</dbReference>
<evidence type="ECO:0000259" key="3">
    <source>
        <dbReference type="PROSITE" id="PS50030"/>
    </source>
</evidence>
<dbReference type="PROSITE" id="PS51497">
    <property type="entry name" value="UMA"/>
    <property type="match status" value="1"/>
</dbReference>
<dbReference type="SMART" id="SM00165">
    <property type="entry name" value="UBA"/>
    <property type="match status" value="2"/>
</dbReference>
<dbReference type="KEGG" id="lak:106163050"/>
<dbReference type="GO" id="GO:0043162">
    <property type="term" value="P:ubiquitin-dependent protein catabolic process via the multivesicular body sorting pathway"/>
    <property type="evidence" value="ECO:0007669"/>
    <property type="project" value="InterPro"/>
</dbReference>
<dbReference type="Proteomes" id="UP000085678">
    <property type="component" value="Unplaced"/>
</dbReference>
<feature type="domain" description="UMA" evidence="4">
    <location>
        <begin position="18"/>
        <end position="63"/>
    </location>
</feature>
<protein>
    <submittedName>
        <fullName evidence="6">Ubiquitin-associated protein 1 isoform X1</fullName>
    </submittedName>
</protein>
<evidence type="ECO:0000313" key="5">
    <source>
        <dbReference type="Proteomes" id="UP000085678"/>
    </source>
</evidence>
<feature type="domain" description="UBA" evidence="3">
    <location>
        <begin position="487"/>
        <end position="527"/>
    </location>
</feature>
<keyword evidence="1" id="KW-0175">Coiled coil</keyword>
<evidence type="ECO:0000259" key="4">
    <source>
        <dbReference type="PROSITE" id="PS51497"/>
    </source>
</evidence>
<feature type="region of interest" description="Disordered" evidence="2">
    <location>
        <begin position="380"/>
        <end position="428"/>
    </location>
</feature>
<dbReference type="InterPro" id="IPR023340">
    <property type="entry name" value="UMA"/>
</dbReference>
<name>A0A1S3ICX1_LINAN</name>
<reference evidence="6" key="1">
    <citation type="submission" date="2025-08" db="UniProtKB">
        <authorList>
            <consortium name="RefSeq"/>
        </authorList>
    </citation>
    <scope>IDENTIFICATION</scope>
    <source>
        <tissue evidence="6">Gonads</tissue>
    </source>
</reference>
<sequence>MEYMRSSSVSHSSSNPYMDGVPFKISEATKPPSKVSLPLSFQMPDPRNILSEMYDFEVEQAVLNYAEAQREAEEELEISREEQINQLENNEYNMHTTERGECPNSSDHVGQPVENAHLKQNGHIGHPEKVNPLLANISSDILTPVPIARDRVNTDENRDAQNARINLADFENEQDPFDNLTLQTINDREELKNLFSVSSQENDNRLVANGIGHNCEENTNNSNIHSQNMGKEINGGENVEVDSVGVTLQTSIDRVSYKPHVTQKPNINTGVLRNGGPGTHKEVLVQKRRSLPESKIPKLPPIGAMPALVSSPLPPIGAGNKVSDCDSTLTNSNLKFGEPSVLSSWDGSRSTQTSYGRYSRHDSAIHESLNLEKSNITASFSASSGPSFQDSRRSSRSTPDISQVERAPLSPYLTTKSPPSRVSSGQVSQEGVVLVDSVSCSASAWNRYSPLPSTPQTSSPPQAGPARATPPPRPAPRERNPYSKLSNESQRLVDSVVSMGFPQARVARAVEKLGMDDKQVVDHLCHLGSLLEKGYTAADAEDALFSFPEQDTKVKDYLEMLTNFKQMGFHPAKVKEALVKHNCDKDKALDQLTQL</sequence>
<dbReference type="Pfam" id="PF21267">
    <property type="entry name" value="UBAP-1_UBA2"/>
    <property type="match status" value="1"/>
</dbReference>
<dbReference type="OrthoDB" id="2018023at2759"/>
<dbReference type="GO" id="GO:0000813">
    <property type="term" value="C:ESCRT I complex"/>
    <property type="evidence" value="ECO:0007669"/>
    <property type="project" value="InterPro"/>
</dbReference>
<organism evidence="5 6">
    <name type="scientific">Lingula anatina</name>
    <name type="common">Brachiopod</name>
    <name type="synonym">Lingula unguis</name>
    <dbReference type="NCBI Taxonomy" id="7574"/>
    <lineage>
        <taxon>Eukaryota</taxon>
        <taxon>Metazoa</taxon>
        <taxon>Spiralia</taxon>
        <taxon>Lophotrochozoa</taxon>
        <taxon>Brachiopoda</taxon>
        <taxon>Linguliformea</taxon>
        <taxon>Lingulata</taxon>
        <taxon>Lingulida</taxon>
        <taxon>Linguloidea</taxon>
        <taxon>Lingulidae</taxon>
        <taxon>Lingula</taxon>
    </lineage>
</organism>
<keyword evidence="5" id="KW-1185">Reference proteome</keyword>
<dbReference type="STRING" id="7574.A0A1S3ICX1"/>
<dbReference type="InterPro" id="IPR038870">
    <property type="entry name" value="UBAP1"/>
</dbReference>
<dbReference type="InterPro" id="IPR042575">
    <property type="entry name" value="UBAP1_C"/>
</dbReference>
<accession>A0A1S3ICX1</accession>
<dbReference type="InParanoid" id="A0A1S3ICX1"/>
<feature type="compositionally biased region" description="Low complexity" evidence="2">
    <location>
        <begin position="449"/>
        <end position="467"/>
    </location>
</feature>
<proteinExistence type="predicted"/>
<feature type="compositionally biased region" description="Polar residues" evidence="2">
    <location>
        <begin position="380"/>
        <end position="389"/>
    </location>
</feature>